<dbReference type="EMBL" id="CP007026">
    <property type="protein sequence ID" value="AJA92282.1"/>
    <property type="molecule type" value="Genomic_DNA"/>
</dbReference>
<accession>A0A0A7UZS4</accession>
<proteinExistence type="predicted"/>
<sequence length="125" mass="14574">MTSPYLEPKLAQKEYLEQRYKIRAWINGGLDKWTLALEQKTDGFEIISNLVRYCHIYLKSCTDLPETTHLMPLVEGFVEKMEKKYPLGTPGRVRLVAQMMFATYYLLDPELHKVTEAGKNIRCES</sequence>
<dbReference type="AlphaFoldDB" id="A0A0A7UZS4"/>
<dbReference type="HOGENOM" id="CLU_1987507_0_0_2"/>
<dbReference type="GeneID" id="24817266"/>
<protein>
    <submittedName>
        <fullName evidence="1">Uncharacterized protein</fullName>
    </submittedName>
</protein>
<reference evidence="1 2" key="1">
    <citation type="journal article" date="2015" name="Proc. Natl. Acad. Sci. U.S.A.">
        <title>Genomic and proteomic characterization of "Candidatus Nitrosopelagicus brevis": An ammonia-oxidizing archaeon from the open ocean.</title>
        <authorList>
            <person name="Santoro A.E."/>
            <person name="Dupont C.L."/>
            <person name="Richter R.A."/>
            <person name="Craig M.T."/>
            <person name="Carini P."/>
            <person name="McIlvin M.R."/>
            <person name="Yang Y."/>
            <person name="Orsi W.D."/>
            <person name="Moran D.M."/>
            <person name="Saito M.A."/>
        </authorList>
    </citation>
    <scope>NUCLEOTIDE SEQUENCE [LARGE SCALE GENOMIC DNA]</scope>
    <source>
        <strain evidence="2">V2</strain>
    </source>
</reference>
<evidence type="ECO:0000313" key="2">
    <source>
        <dbReference type="Proteomes" id="UP000030944"/>
    </source>
</evidence>
<gene>
    <name evidence="1" type="ORF">T478_1394</name>
</gene>
<evidence type="ECO:0000313" key="1">
    <source>
        <dbReference type="EMBL" id="AJA92282.1"/>
    </source>
</evidence>
<dbReference type="RefSeq" id="WP_107734676.1">
    <property type="nucleotide sequence ID" value="NZ_CP007026.1"/>
</dbReference>
<organism evidence="1 2">
    <name type="scientific">Candidatus Nitrosopelagicus brevis</name>
    <dbReference type="NCBI Taxonomy" id="1410606"/>
    <lineage>
        <taxon>Archaea</taxon>
        <taxon>Nitrososphaerota</taxon>
    </lineage>
</organism>
<dbReference type="KEGG" id="nbv:T478_1394"/>
<name>A0A0A7UZS4_9ARCH</name>
<dbReference type="Proteomes" id="UP000030944">
    <property type="component" value="Chromosome"/>
</dbReference>